<dbReference type="PANTHER" id="PTHR44936:SF10">
    <property type="entry name" value="SENSOR PROTEIN RSTB"/>
    <property type="match status" value="1"/>
</dbReference>
<keyword evidence="11" id="KW-0812">Transmembrane</keyword>
<keyword evidence="11" id="KW-0472">Membrane</keyword>
<reference evidence="13 14" key="1">
    <citation type="submission" date="2017-06" db="EMBL/GenBank/DDBJ databases">
        <title>Azoarcus.</title>
        <authorList>
            <person name="Woo J.-H."/>
            <person name="Kim H.-S."/>
        </authorList>
    </citation>
    <scope>NUCLEOTIDE SEQUENCE [LARGE SCALE GENOMIC DNA]</scope>
    <source>
        <strain evidence="13 14">TSPY31</strain>
    </source>
</reference>
<sequence length="443" mass="46358">MSTSESAPNPVAVTSSEPRVARPSEALGEVRTDRERLLHLRWLSVLAMSVVALLVFPQVAPAHPRSPLFAVILALVAINLLMHAGVLSGLTGRRGAMLQLMADMFAWGTFLYFGGGATNPAIAFLLPLVAVGATILSAPQAWSLAALAVLEYSLLWRFHHAVQLADANMAMTWHLAGMWLGFSFSALTVVWFVVRLNAALLRREQALAASDAARARDAYVVGVGKLAAGAAHRLGTPLGTLRILSDELARRADLGDDAREDIELMRTQVDHCRDILNGLAREAGQQRAEGGGAVSAGDWIDGVLTRWRGLRPHATAVLSVPVPLHAARIVADASLGEALHNLIDNAANANAKAGQARAPVGVKAQVSGGDFVVEVSDQGGGIPAAVCDAARKGPLAGSASGMGLGLFLAYSAVEHHGGTLGFTIGSNGGTIARLSIPLQEKPE</sequence>
<dbReference type="Pfam" id="PF00512">
    <property type="entry name" value="HisKA"/>
    <property type="match status" value="1"/>
</dbReference>
<proteinExistence type="predicted"/>
<keyword evidence="5" id="KW-0597">Phosphoprotein</keyword>
<evidence type="ECO:0000313" key="14">
    <source>
        <dbReference type="Proteomes" id="UP000244930"/>
    </source>
</evidence>
<evidence type="ECO:0000256" key="1">
    <source>
        <dbReference type="ARBA" id="ARBA00000085"/>
    </source>
</evidence>
<dbReference type="GO" id="GO:0005524">
    <property type="term" value="F:ATP binding"/>
    <property type="evidence" value="ECO:0007669"/>
    <property type="project" value="UniProtKB-KW"/>
</dbReference>
<keyword evidence="7" id="KW-0547">Nucleotide-binding</keyword>
<dbReference type="SMART" id="SM00387">
    <property type="entry name" value="HATPase_c"/>
    <property type="match status" value="1"/>
</dbReference>
<dbReference type="CDD" id="cd00075">
    <property type="entry name" value="HATPase"/>
    <property type="match status" value="1"/>
</dbReference>
<dbReference type="InterPro" id="IPR003594">
    <property type="entry name" value="HATPase_dom"/>
</dbReference>
<name>A0A2U8GQH9_9RHOO</name>
<dbReference type="EMBL" id="CP022187">
    <property type="protein sequence ID" value="AWI75718.1"/>
    <property type="molecule type" value="Genomic_DNA"/>
</dbReference>
<keyword evidence="8 13" id="KW-0418">Kinase</keyword>
<dbReference type="InterPro" id="IPR004358">
    <property type="entry name" value="Sig_transdc_His_kin-like_C"/>
</dbReference>
<dbReference type="InterPro" id="IPR050980">
    <property type="entry name" value="2C_sensor_his_kinase"/>
</dbReference>
<dbReference type="RefSeq" id="WP_108949423.1">
    <property type="nucleotide sequence ID" value="NZ_CP022187.1"/>
</dbReference>
<evidence type="ECO:0000256" key="11">
    <source>
        <dbReference type="SAM" id="Phobius"/>
    </source>
</evidence>
<dbReference type="SMART" id="SM00388">
    <property type="entry name" value="HisKA"/>
    <property type="match status" value="1"/>
</dbReference>
<dbReference type="PRINTS" id="PR00344">
    <property type="entry name" value="BCTRLSENSOR"/>
</dbReference>
<protein>
    <recommendedName>
        <fullName evidence="3">histidine kinase</fullName>
        <ecNumber evidence="3">2.7.13.3</ecNumber>
    </recommendedName>
</protein>
<dbReference type="Proteomes" id="UP000244930">
    <property type="component" value="Chromosome"/>
</dbReference>
<comment type="subcellular location">
    <subcellularLocation>
        <location evidence="2">Cell membrane</location>
        <topology evidence="2">Multi-pass membrane protein</topology>
    </subcellularLocation>
</comment>
<evidence type="ECO:0000256" key="3">
    <source>
        <dbReference type="ARBA" id="ARBA00012438"/>
    </source>
</evidence>
<dbReference type="Pfam" id="PF02518">
    <property type="entry name" value="HATPase_c"/>
    <property type="match status" value="1"/>
</dbReference>
<dbReference type="Gene3D" id="1.10.287.130">
    <property type="match status" value="1"/>
</dbReference>
<evidence type="ECO:0000256" key="4">
    <source>
        <dbReference type="ARBA" id="ARBA00022475"/>
    </source>
</evidence>
<feature type="transmembrane region" description="Helical" evidence="11">
    <location>
        <begin position="68"/>
        <end position="90"/>
    </location>
</feature>
<dbReference type="Gene3D" id="3.30.565.10">
    <property type="entry name" value="Histidine kinase-like ATPase, C-terminal domain"/>
    <property type="match status" value="1"/>
</dbReference>
<feature type="transmembrane region" description="Helical" evidence="11">
    <location>
        <begin position="170"/>
        <end position="194"/>
    </location>
</feature>
<dbReference type="GO" id="GO:0005886">
    <property type="term" value="C:plasma membrane"/>
    <property type="evidence" value="ECO:0007669"/>
    <property type="project" value="UniProtKB-SubCell"/>
</dbReference>
<dbReference type="GO" id="GO:0000155">
    <property type="term" value="F:phosphorelay sensor kinase activity"/>
    <property type="evidence" value="ECO:0007669"/>
    <property type="project" value="InterPro"/>
</dbReference>
<comment type="catalytic activity">
    <reaction evidence="1">
        <text>ATP + protein L-histidine = ADP + protein N-phospho-L-histidine.</text>
        <dbReference type="EC" id="2.7.13.3"/>
    </reaction>
</comment>
<evidence type="ECO:0000256" key="9">
    <source>
        <dbReference type="ARBA" id="ARBA00022840"/>
    </source>
</evidence>
<dbReference type="InterPro" id="IPR003661">
    <property type="entry name" value="HisK_dim/P_dom"/>
</dbReference>
<dbReference type="InterPro" id="IPR005467">
    <property type="entry name" value="His_kinase_dom"/>
</dbReference>
<dbReference type="SUPFAM" id="SSF47384">
    <property type="entry name" value="Homodimeric domain of signal transducing histidine kinase"/>
    <property type="match status" value="1"/>
</dbReference>
<evidence type="ECO:0000256" key="5">
    <source>
        <dbReference type="ARBA" id="ARBA00022553"/>
    </source>
</evidence>
<feature type="transmembrane region" description="Helical" evidence="11">
    <location>
        <begin position="39"/>
        <end position="56"/>
    </location>
</feature>
<evidence type="ECO:0000256" key="6">
    <source>
        <dbReference type="ARBA" id="ARBA00022679"/>
    </source>
</evidence>
<evidence type="ECO:0000259" key="12">
    <source>
        <dbReference type="PROSITE" id="PS50109"/>
    </source>
</evidence>
<feature type="compositionally biased region" description="Polar residues" evidence="10">
    <location>
        <begin position="1"/>
        <end position="17"/>
    </location>
</feature>
<evidence type="ECO:0000256" key="8">
    <source>
        <dbReference type="ARBA" id="ARBA00022777"/>
    </source>
</evidence>
<evidence type="ECO:0000313" key="13">
    <source>
        <dbReference type="EMBL" id="AWI75718.1"/>
    </source>
</evidence>
<evidence type="ECO:0000256" key="2">
    <source>
        <dbReference type="ARBA" id="ARBA00004651"/>
    </source>
</evidence>
<gene>
    <name evidence="13" type="ORF">CEW83_11250</name>
</gene>
<dbReference type="KEGG" id="acom:CEW83_11250"/>
<dbReference type="InterPro" id="IPR036097">
    <property type="entry name" value="HisK_dim/P_sf"/>
</dbReference>
<keyword evidence="11" id="KW-1133">Transmembrane helix</keyword>
<dbReference type="AlphaFoldDB" id="A0A2U8GQH9"/>
<evidence type="ECO:0000256" key="10">
    <source>
        <dbReference type="SAM" id="MobiDB-lite"/>
    </source>
</evidence>
<accession>A0A2U8GQH9</accession>
<dbReference type="EC" id="2.7.13.3" evidence="3"/>
<keyword evidence="9" id="KW-0067">ATP-binding</keyword>
<dbReference type="CDD" id="cd00082">
    <property type="entry name" value="HisKA"/>
    <property type="match status" value="1"/>
</dbReference>
<dbReference type="SUPFAM" id="SSF55874">
    <property type="entry name" value="ATPase domain of HSP90 chaperone/DNA topoisomerase II/histidine kinase"/>
    <property type="match status" value="1"/>
</dbReference>
<organism evidence="13 14">
    <name type="scientific">Parazoarcus communis</name>
    <dbReference type="NCBI Taxonomy" id="41977"/>
    <lineage>
        <taxon>Bacteria</taxon>
        <taxon>Pseudomonadati</taxon>
        <taxon>Pseudomonadota</taxon>
        <taxon>Betaproteobacteria</taxon>
        <taxon>Rhodocyclales</taxon>
        <taxon>Zoogloeaceae</taxon>
        <taxon>Parazoarcus</taxon>
    </lineage>
</organism>
<keyword evidence="14" id="KW-1185">Reference proteome</keyword>
<feature type="domain" description="Histidine kinase" evidence="12">
    <location>
        <begin position="229"/>
        <end position="440"/>
    </location>
</feature>
<dbReference type="PANTHER" id="PTHR44936">
    <property type="entry name" value="SENSOR PROTEIN CREC"/>
    <property type="match status" value="1"/>
</dbReference>
<keyword evidence="6" id="KW-0808">Transferase</keyword>
<feature type="region of interest" description="Disordered" evidence="10">
    <location>
        <begin position="1"/>
        <end position="20"/>
    </location>
</feature>
<keyword evidence="4" id="KW-1003">Cell membrane</keyword>
<dbReference type="PROSITE" id="PS50109">
    <property type="entry name" value="HIS_KIN"/>
    <property type="match status" value="1"/>
</dbReference>
<dbReference type="InterPro" id="IPR036890">
    <property type="entry name" value="HATPase_C_sf"/>
</dbReference>
<evidence type="ECO:0000256" key="7">
    <source>
        <dbReference type="ARBA" id="ARBA00022741"/>
    </source>
</evidence>